<evidence type="ECO:0000256" key="2">
    <source>
        <dbReference type="SAM" id="MobiDB-lite"/>
    </source>
</evidence>
<evidence type="ECO:0000256" key="1">
    <source>
        <dbReference type="PROSITE-ProRule" id="PRU00339"/>
    </source>
</evidence>
<dbReference type="SUPFAM" id="SSF48452">
    <property type="entry name" value="TPR-like"/>
    <property type="match status" value="3"/>
</dbReference>
<dbReference type="PANTHER" id="PTHR44917:SF1">
    <property type="entry name" value="PROTEIN HIGH CHLOROPHYLL FLUORESCENT 107"/>
    <property type="match status" value="1"/>
</dbReference>
<comment type="caution">
    <text evidence="3">The sequence shown here is derived from an EMBL/GenBank/DDBJ whole genome shotgun (WGS) entry which is preliminary data.</text>
</comment>
<dbReference type="EMBL" id="BNCP01000001">
    <property type="protein sequence ID" value="GIL69932.1"/>
    <property type="molecule type" value="Genomic_DNA"/>
</dbReference>
<feature type="region of interest" description="Disordered" evidence="2">
    <location>
        <begin position="727"/>
        <end position="751"/>
    </location>
</feature>
<feature type="compositionally biased region" description="Polar residues" evidence="2">
    <location>
        <begin position="139"/>
        <end position="152"/>
    </location>
</feature>
<organism evidence="3 5">
    <name type="scientific">Volvox reticuliferus</name>
    <dbReference type="NCBI Taxonomy" id="1737510"/>
    <lineage>
        <taxon>Eukaryota</taxon>
        <taxon>Viridiplantae</taxon>
        <taxon>Chlorophyta</taxon>
        <taxon>core chlorophytes</taxon>
        <taxon>Chlorophyceae</taxon>
        <taxon>CS clade</taxon>
        <taxon>Chlamydomonadales</taxon>
        <taxon>Volvocaceae</taxon>
        <taxon>Volvox</taxon>
    </lineage>
</organism>
<gene>
    <name evidence="3" type="ORF">Vretifemale_776</name>
    <name evidence="4" type="ORF">Vretimale_10061</name>
</gene>
<proteinExistence type="predicted"/>
<feature type="compositionally biased region" description="Low complexity" evidence="2">
    <location>
        <begin position="294"/>
        <end position="308"/>
    </location>
</feature>
<dbReference type="Proteomes" id="UP000747110">
    <property type="component" value="Unassembled WGS sequence"/>
</dbReference>
<dbReference type="OrthoDB" id="541719at2759"/>
<feature type="compositionally biased region" description="Low complexity" evidence="2">
    <location>
        <begin position="167"/>
        <end position="187"/>
    </location>
</feature>
<feature type="repeat" description="TPR" evidence="1">
    <location>
        <begin position="450"/>
        <end position="483"/>
    </location>
</feature>
<keyword evidence="5" id="KW-1185">Reference proteome</keyword>
<evidence type="ECO:0000313" key="4">
    <source>
        <dbReference type="EMBL" id="GIM05604.1"/>
    </source>
</evidence>
<reference evidence="3" key="1">
    <citation type="journal article" date="2021" name="Proc. Natl. Acad. Sci. U.S.A.">
        <title>Three genomes in the algal genus Volvox reveal the fate of a haploid sex-determining region after a transition to homothallism.</title>
        <authorList>
            <person name="Yamamoto K."/>
            <person name="Hamaji T."/>
            <person name="Kawai-Toyooka H."/>
            <person name="Matsuzaki R."/>
            <person name="Takahashi F."/>
            <person name="Nishimura Y."/>
            <person name="Kawachi M."/>
            <person name="Noguchi H."/>
            <person name="Minakuchi Y."/>
            <person name="Umen J.G."/>
            <person name="Toyoda A."/>
            <person name="Nozaki H."/>
        </authorList>
    </citation>
    <scope>NUCLEOTIDE SEQUENCE</scope>
    <source>
        <strain evidence="4">NIES-3785</strain>
        <strain evidence="3">NIES-3786</strain>
    </source>
</reference>
<keyword evidence="1" id="KW-0802">TPR repeat</keyword>
<evidence type="ECO:0000313" key="3">
    <source>
        <dbReference type="EMBL" id="GIL69932.1"/>
    </source>
</evidence>
<feature type="compositionally biased region" description="Basic and acidic residues" evidence="2">
    <location>
        <begin position="89"/>
        <end position="115"/>
    </location>
</feature>
<feature type="compositionally biased region" description="Basic and acidic residues" evidence="2">
    <location>
        <begin position="735"/>
        <end position="745"/>
    </location>
</feature>
<dbReference type="Gene3D" id="1.25.40.10">
    <property type="entry name" value="Tetratricopeptide repeat domain"/>
    <property type="match status" value="4"/>
</dbReference>
<protein>
    <recommendedName>
        <fullName evidence="6">PsbB mRNA maturation factor Mbb1</fullName>
    </recommendedName>
</protein>
<dbReference type="InterPro" id="IPR044624">
    <property type="entry name" value="Mbb1-like"/>
</dbReference>
<feature type="region of interest" description="Disordered" evidence="2">
    <location>
        <begin position="83"/>
        <end position="210"/>
    </location>
</feature>
<feature type="compositionally biased region" description="Polar residues" evidence="2">
    <location>
        <begin position="188"/>
        <end position="198"/>
    </location>
</feature>
<dbReference type="InterPro" id="IPR011990">
    <property type="entry name" value="TPR-like_helical_dom_sf"/>
</dbReference>
<dbReference type="GO" id="GO:0006397">
    <property type="term" value="P:mRNA processing"/>
    <property type="evidence" value="ECO:0007669"/>
    <property type="project" value="InterPro"/>
</dbReference>
<dbReference type="InterPro" id="IPR019734">
    <property type="entry name" value="TPR_rpt"/>
</dbReference>
<feature type="region of interest" description="Disordered" evidence="2">
    <location>
        <begin position="1059"/>
        <end position="1079"/>
    </location>
</feature>
<dbReference type="SMART" id="SM00386">
    <property type="entry name" value="HAT"/>
    <property type="match status" value="9"/>
</dbReference>
<feature type="compositionally biased region" description="Polar residues" evidence="2">
    <location>
        <begin position="116"/>
        <end position="126"/>
    </location>
</feature>
<accession>A0A8J4BVT7</accession>
<dbReference type="PROSITE" id="PS50005">
    <property type="entry name" value="TPR"/>
    <property type="match status" value="1"/>
</dbReference>
<name>A0A8J4BVT7_9CHLO</name>
<dbReference type="AlphaFoldDB" id="A0A8J4BVT7"/>
<dbReference type="Pfam" id="PF13432">
    <property type="entry name" value="TPR_16"/>
    <property type="match status" value="2"/>
</dbReference>
<dbReference type="PANTHER" id="PTHR44917">
    <property type="entry name" value="PROTEIN HIGH CHLOROPHYLL FLUORESCENT 107"/>
    <property type="match status" value="1"/>
</dbReference>
<dbReference type="GO" id="GO:0006417">
    <property type="term" value="P:regulation of translation"/>
    <property type="evidence" value="ECO:0007669"/>
    <property type="project" value="TreeGrafter"/>
</dbReference>
<feature type="region of interest" description="Disordered" evidence="2">
    <location>
        <begin position="275"/>
        <end position="308"/>
    </location>
</feature>
<dbReference type="SMART" id="SM00028">
    <property type="entry name" value="TPR"/>
    <property type="match status" value="11"/>
</dbReference>
<dbReference type="GO" id="GO:0003729">
    <property type="term" value="F:mRNA binding"/>
    <property type="evidence" value="ECO:0007669"/>
    <property type="project" value="InterPro"/>
</dbReference>
<sequence length="1079" mass="114350">MQLTLKCVCGTRRSQPPCVKIFPWRWAVGAPRGSETGVSLALWASSIHPAVPLSTPKSSQVSVATTGASAAPASTTVAFVASATTPKARKSEKLESDIERSDVDGNLAKDDRGGQSDRSGWNTAASNPDDGGNWREPDQTLNLEASTASSGRTLIPVLRRPRRPKVRPSNPISTATGTAGAAAATSGHPATQHSSGRSGPSAAISGPATAASTDAEVTTKAAAAAAAAAKWKARASTAAGMVPAAGAVIAAAAAAGAQTSTGMCCSTMTSKPFHDANTVSEPSSAELPQPAGASSPSQEGSSSSSSSISSKCTQILSADGSSCVSTAGGTGGGGHATVLDSHEDARAGFVTPATGSKQQQHLDELLSFLGPEGNVPPGPHSAAPLQRKQKRLRRSGLLAEALDLSYVGMSHFPLVRSFWASAAALELRIGRVKAAREILDEALRRWPGNASLLLTLGLLHVSQRDYEAASYTFRTALEREPCNAAVLHAWGSAEVAKGDLAAARSRFRAATAANPDMIHSYTSLARLEAAAGDEAAARQHFKDGHAADPTHVPLLHAWATFELNCDKQSAARRLLTKALELDPSHVPSWMAMGTLEWRQGNPSKAREVFEKGLSVLGPSAPLLSALADLELRQMNIKNARELFFRLRTSTLRHVPSLLLEAKMEHRSGSRSRAQQLYLEAAAAVAAGVVCGSEGRLLQTSSPATGVAPVTFPGVLRDLAVAVRQQQGWQQQQQGREGEWRGEDQQQTRAEGSHGGAVAVAAVLHACAQMLLVEGDLARAEELLLAVEAVESNNGHMCHTRGLLCQREGNLAAAEQWFRRGLDCRTSRDGGLLCYEGLAELLAFQGRKEEARAAWQEGAVAVQPPTSRFLRQAALFEKKERNWAAAAALFADAVRRDPQDYRSWLQWGVFESRQRNWEAAERCFQRGTSVAPGYPYLWLAYVSSLVAQRRISDARVVLRTATHHCPRHAQLWMEWALMEAAAGNADMARQLFGKGAEVPPNYQHEPLYQAWAAFEAGMGNGDVAAQLMQRAEQVAQAHTARRLAVENKTVDGSSIGSTMNAAAGTHGGDGRVSGKPFGSV</sequence>
<dbReference type="InterPro" id="IPR003107">
    <property type="entry name" value="HAT"/>
</dbReference>
<dbReference type="EMBL" id="BNCQ01000019">
    <property type="protein sequence ID" value="GIM05604.1"/>
    <property type="molecule type" value="Genomic_DNA"/>
</dbReference>
<dbReference type="Proteomes" id="UP000722791">
    <property type="component" value="Unassembled WGS sequence"/>
</dbReference>
<evidence type="ECO:0000313" key="5">
    <source>
        <dbReference type="Proteomes" id="UP000747110"/>
    </source>
</evidence>
<dbReference type="GO" id="GO:0003727">
    <property type="term" value="F:single-stranded RNA binding"/>
    <property type="evidence" value="ECO:0007669"/>
    <property type="project" value="TreeGrafter"/>
</dbReference>
<evidence type="ECO:0008006" key="6">
    <source>
        <dbReference type="Google" id="ProtNLM"/>
    </source>
</evidence>